<dbReference type="Pfam" id="PF00168">
    <property type="entry name" value="C2"/>
    <property type="match status" value="1"/>
</dbReference>
<dbReference type="CDD" id="cd00030">
    <property type="entry name" value="C2"/>
    <property type="match status" value="1"/>
</dbReference>
<dbReference type="Proteomes" id="UP001470230">
    <property type="component" value="Unassembled WGS sequence"/>
</dbReference>
<dbReference type="PRINTS" id="PR00360">
    <property type="entry name" value="C2DOMAIN"/>
</dbReference>
<dbReference type="InterPro" id="IPR000008">
    <property type="entry name" value="C2_dom"/>
</dbReference>
<dbReference type="SUPFAM" id="SSF49562">
    <property type="entry name" value="C2 domain (Calcium/lipid-binding domain, CaLB)"/>
    <property type="match status" value="1"/>
</dbReference>
<keyword evidence="2" id="KW-0106">Calcium</keyword>
<accession>A0ABR2JD51</accession>
<proteinExistence type="predicted"/>
<reference evidence="4 5" key="1">
    <citation type="submission" date="2024-04" db="EMBL/GenBank/DDBJ databases">
        <title>Tritrichomonas musculus Genome.</title>
        <authorList>
            <person name="Alves-Ferreira E."/>
            <person name="Grigg M."/>
            <person name="Lorenzi H."/>
            <person name="Galac M."/>
        </authorList>
    </citation>
    <scope>NUCLEOTIDE SEQUENCE [LARGE SCALE GENOMIC DNA]</scope>
    <source>
        <strain evidence="4 5">EAF2021</strain>
    </source>
</reference>
<comment type="caution">
    <text evidence="4">The sequence shown here is derived from an EMBL/GenBank/DDBJ whole genome shotgun (WGS) entry which is preliminary data.</text>
</comment>
<evidence type="ECO:0000313" key="5">
    <source>
        <dbReference type="Proteomes" id="UP001470230"/>
    </source>
</evidence>
<dbReference type="EMBL" id="JAPFFF010000012">
    <property type="protein sequence ID" value="KAK8875676.1"/>
    <property type="molecule type" value="Genomic_DNA"/>
</dbReference>
<evidence type="ECO:0000313" key="4">
    <source>
        <dbReference type="EMBL" id="KAK8875676.1"/>
    </source>
</evidence>
<dbReference type="PROSITE" id="PS50004">
    <property type="entry name" value="C2"/>
    <property type="match status" value="1"/>
</dbReference>
<evidence type="ECO:0000256" key="2">
    <source>
        <dbReference type="ARBA" id="ARBA00022837"/>
    </source>
</evidence>
<organism evidence="4 5">
    <name type="scientific">Tritrichomonas musculus</name>
    <dbReference type="NCBI Taxonomy" id="1915356"/>
    <lineage>
        <taxon>Eukaryota</taxon>
        <taxon>Metamonada</taxon>
        <taxon>Parabasalia</taxon>
        <taxon>Tritrichomonadida</taxon>
        <taxon>Tritrichomonadidae</taxon>
        <taxon>Tritrichomonas</taxon>
    </lineage>
</organism>
<name>A0ABR2JD51_9EUKA</name>
<keyword evidence="5" id="KW-1185">Reference proteome</keyword>
<sequence>MFLHVRAVEAKDVPIMDYFGKSDPYLYFQVSTSSQKWKTNYINDTVNPCWKEEFHIPITSDNSDKLHVELYDYDRFTRDDLISSYDFDVKDFPVGKIIDKWYDFNPAKGVKTGGSVRLMFHLAKHGWEPFIEQE</sequence>
<protein>
    <submittedName>
        <fullName evidence="4">Protein Aster-C</fullName>
    </submittedName>
</protein>
<dbReference type="InterPro" id="IPR035892">
    <property type="entry name" value="C2_domain_sf"/>
</dbReference>
<keyword evidence="1" id="KW-0479">Metal-binding</keyword>
<dbReference type="SMART" id="SM00239">
    <property type="entry name" value="C2"/>
    <property type="match status" value="1"/>
</dbReference>
<evidence type="ECO:0000256" key="1">
    <source>
        <dbReference type="ARBA" id="ARBA00022723"/>
    </source>
</evidence>
<feature type="domain" description="C2" evidence="3">
    <location>
        <begin position="1"/>
        <end position="102"/>
    </location>
</feature>
<gene>
    <name evidence="4" type="ORF">M9Y10_005850</name>
</gene>
<dbReference type="PANTHER" id="PTHR45911">
    <property type="entry name" value="C2 DOMAIN-CONTAINING PROTEIN"/>
    <property type="match status" value="1"/>
</dbReference>
<dbReference type="Gene3D" id="2.60.40.150">
    <property type="entry name" value="C2 domain"/>
    <property type="match status" value="1"/>
</dbReference>
<evidence type="ECO:0000259" key="3">
    <source>
        <dbReference type="PROSITE" id="PS50004"/>
    </source>
</evidence>
<dbReference type="PANTHER" id="PTHR45911:SF4">
    <property type="entry name" value="MULTIPLE C2 AND TRANSMEMBRANE DOMAIN-CONTAINING PROTEIN"/>
    <property type="match status" value="1"/>
</dbReference>